<evidence type="ECO:0000313" key="4">
    <source>
        <dbReference type="EMBL" id="MPQ42740.1"/>
    </source>
</evidence>
<proteinExistence type="inferred from homology"/>
<dbReference type="InterPro" id="IPR017850">
    <property type="entry name" value="Alkaline_phosphatase_core_sf"/>
</dbReference>
<organism evidence="4 5">
    <name type="scientific">Clostridium tarantellae</name>
    <dbReference type="NCBI Taxonomy" id="39493"/>
    <lineage>
        <taxon>Bacteria</taxon>
        <taxon>Bacillati</taxon>
        <taxon>Bacillota</taxon>
        <taxon>Clostridia</taxon>
        <taxon>Eubacteriales</taxon>
        <taxon>Clostridiaceae</taxon>
        <taxon>Clostridium</taxon>
    </lineage>
</organism>
<dbReference type="InterPro" id="IPR000917">
    <property type="entry name" value="Sulfatase_N"/>
</dbReference>
<evidence type="ECO:0000256" key="1">
    <source>
        <dbReference type="ARBA" id="ARBA00008779"/>
    </source>
</evidence>
<dbReference type="GO" id="GO:0016740">
    <property type="term" value="F:transferase activity"/>
    <property type="evidence" value="ECO:0007669"/>
    <property type="project" value="UniProtKB-KW"/>
</dbReference>
<dbReference type="SUPFAM" id="SSF53649">
    <property type="entry name" value="Alkaline phosphatase-like"/>
    <property type="match status" value="1"/>
</dbReference>
<keyword evidence="2 4" id="KW-0378">Hydrolase</keyword>
<comment type="similarity">
    <text evidence="1">Belongs to the sulfatase family.</text>
</comment>
<dbReference type="EMBL" id="WHJC01000019">
    <property type="protein sequence ID" value="MPQ42740.1"/>
    <property type="molecule type" value="Genomic_DNA"/>
</dbReference>
<dbReference type="GO" id="GO:0004065">
    <property type="term" value="F:arylsulfatase activity"/>
    <property type="evidence" value="ECO:0007669"/>
    <property type="project" value="TreeGrafter"/>
</dbReference>
<dbReference type="Proteomes" id="UP000430345">
    <property type="component" value="Unassembled WGS sequence"/>
</dbReference>
<dbReference type="Pfam" id="PF00884">
    <property type="entry name" value="Sulfatase"/>
    <property type="match status" value="1"/>
</dbReference>
<dbReference type="PANTHER" id="PTHR42693">
    <property type="entry name" value="ARYLSULFATASE FAMILY MEMBER"/>
    <property type="match status" value="1"/>
</dbReference>
<accession>A0A6I1MHX4</accession>
<keyword evidence="5" id="KW-1185">Reference proteome</keyword>
<keyword evidence="4" id="KW-0808">Transferase</keyword>
<dbReference type="AlphaFoldDB" id="A0A6I1MHX4"/>
<evidence type="ECO:0000256" key="2">
    <source>
        <dbReference type="ARBA" id="ARBA00022801"/>
    </source>
</evidence>
<protein>
    <submittedName>
        <fullName evidence="4">Sulfatase-like hydrolase/transferase</fullName>
    </submittedName>
</protein>
<comment type="caution">
    <text evidence="4">The sequence shown here is derived from an EMBL/GenBank/DDBJ whole genome shotgun (WGS) entry which is preliminary data.</text>
</comment>
<dbReference type="PANTHER" id="PTHR42693:SF53">
    <property type="entry name" value="ENDO-4-O-SULFATASE"/>
    <property type="match status" value="1"/>
</dbReference>
<evidence type="ECO:0000259" key="3">
    <source>
        <dbReference type="Pfam" id="PF00884"/>
    </source>
</evidence>
<sequence length="446" mass="51668">MSNKKPNIVFIFSDQQRYDTLGCYGQELDISPNLDKLAKEGVLFENAFTMQPVCGPARASLQTGKFATEIGCFKNGISLPVYEKTMAHYLKEQGYKVGYVGKWHLASDEQENNYEIKSIPLDRRGGYIDYWMASDVLEFTSNGYGGYVFDKDGNKIMFHGYRVDCITDFAINYIEEQSEEEPFFLFLSHIEPHHQNNMNCYQGPQGSKEKFKNFKTPLDLKEGVGDWEKEYSDYLGCCNSLDENVGRIINKLKEKDLYDNTLIIYTSDHGCHFKTRNRDLKGLGLDDYKRTCFDSASHIPMIIKGMNFNGGKRINKMVSLIDLPKTILNIAGCEIPNSMQGDDLQEVFNEDMNWKDEIFMQISESFVGRAIRSNKYTYCIHAEDKNPWIHSGSDVYTERYLFDLEKDPLEQNNLINDCKYKKVKEELKERIKWWMKKANEGEVKII</sequence>
<dbReference type="CDD" id="cd16152">
    <property type="entry name" value="sulfatase_like"/>
    <property type="match status" value="1"/>
</dbReference>
<dbReference type="Gene3D" id="3.40.720.10">
    <property type="entry name" value="Alkaline Phosphatase, subunit A"/>
    <property type="match status" value="1"/>
</dbReference>
<dbReference type="InterPro" id="IPR050738">
    <property type="entry name" value="Sulfatase"/>
</dbReference>
<gene>
    <name evidence="4" type="ORF">GBZ86_03095</name>
</gene>
<evidence type="ECO:0000313" key="5">
    <source>
        <dbReference type="Proteomes" id="UP000430345"/>
    </source>
</evidence>
<name>A0A6I1MHX4_9CLOT</name>
<feature type="domain" description="Sulfatase N-terminal" evidence="3">
    <location>
        <begin position="6"/>
        <end position="332"/>
    </location>
</feature>
<reference evidence="4 5" key="1">
    <citation type="submission" date="2019-10" db="EMBL/GenBank/DDBJ databases">
        <title>The Genome Sequence of Clostridium tarantellae Isolated from Fish Brain.</title>
        <authorList>
            <person name="Bano L."/>
            <person name="Kiel M."/>
            <person name="Sales G."/>
            <person name="Doxey A.C."/>
            <person name="Mansfield M.J."/>
            <person name="Schiavone M."/>
            <person name="Rossetto O."/>
            <person name="Pirazzini M."/>
            <person name="Dobrindt U."/>
            <person name="Montecucco C."/>
        </authorList>
    </citation>
    <scope>NUCLEOTIDE SEQUENCE [LARGE SCALE GENOMIC DNA]</scope>
    <source>
        <strain evidence="4 5">DSM 3997</strain>
    </source>
</reference>
<dbReference type="RefSeq" id="WP_327443815.1">
    <property type="nucleotide sequence ID" value="NZ_WHJC01000019.1"/>
</dbReference>